<keyword evidence="4 7" id="KW-0472">Membrane</keyword>
<dbReference type="InterPro" id="IPR052337">
    <property type="entry name" value="SAT4-like"/>
</dbReference>
<gene>
    <name evidence="9" type="ORF">ABVK25_006205</name>
</gene>
<comment type="similarity">
    <text evidence="5">Belongs to the SAT4 family.</text>
</comment>
<keyword evidence="3 7" id="KW-1133">Transmembrane helix</keyword>
<evidence type="ECO:0000256" key="6">
    <source>
        <dbReference type="SAM" id="MobiDB-lite"/>
    </source>
</evidence>
<feature type="transmembrane region" description="Helical" evidence="7">
    <location>
        <begin position="59"/>
        <end position="81"/>
    </location>
</feature>
<evidence type="ECO:0000313" key="9">
    <source>
        <dbReference type="EMBL" id="KAL2053553.1"/>
    </source>
</evidence>
<evidence type="ECO:0000256" key="5">
    <source>
        <dbReference type="ARBA" id="ARBA00038359"/>
    </source>
</evidence>
<dbReference type="Pfam" id="PF20684">
    <property type="entry name" value="Fung_rhodopsin"/>
    <property type="match status" value="1"/>
</dbReference>
<protein>
    <recommendedName>
        <fullName evidence="8">Rhodopsin domain-containing protein</fullName>
    </recommendedName>
</protein>
<feature type="transmembrane region" description="Helical" evidence="7">
    <location>
        <begin position="180"/>
        <end position="203"/>
    </location>
</feature>
<name>A0ABR4B7Z8_9LECA</name>
<evidence type="ECO:0000256" key="1">
    <source>
        <dbReference type="ARBA" id="ARBA00004141"/>
    </source>
</evidence>
<dbReference type="Proteomes" id="UP001590951">
    <property type="component" value="Unassembled WGS sequence"/>
</dbReference>
<feature type="transmembrane region" description="Helical" evidence="7">
    <location>
        <begin position="256"/>
        <end position="278"/>
    </location>
</feature>
<feature type="domain" description="Rhodopsin" evidence="8">
    <location>
        <begin position="41"/>
        <end position="275"/>
    </location>
</feature>
<evidence type="ECO:0000313" key="10">
    <source>
        <dbReference type="Proteomes" id="UP001590951"/>
    </source>
</evidence>
<organism evidence="9 10">
    <name type="scientific">Lepraria finkii</name>
    <dbReference type="NCBI Taxonomy" id="1340010"/>
    <lineage>
        <taxon>Eukaryota</taxon>
        <taxon>Fungi</taxon>
        <taxon>Dikarya</taxon>
        <taxon>Ascomycota</taxon>
        <taxon>Pezizomycotina</taxon>
        <taxon>Lecanoromycetes</taxon>
        <taxon>OSLEUM clade</taxon>
        <taxon>Lecanoromycetidae</taxon>
        <taxon>Lecanorales</taxon>
        <taxon>Lecanorineae</taxon>
        <taxon>Stereocaulaceae</taxon>
        <taxon>Lepraria</taxon>
    </lineage>
</organism>
<dbReference type="PANTHER" id="PTHR33048">
    <property type="entry name" value="PTH11-LIKE INTEGRAL MEMBRANE PROTEIN (AFU_ORTHOLOGUE AFUA_5G11245)"/>
    <property type="match status" value="1"/>
</dbReference>
<keyword evidence="10" id="KW-1185">Reference proteome</keyword>
<evidence type="ECO:0000256" key="4">
    <source>
        <dbReference type="ARBA" id="ARBA00023136"/>
    </source>
</evidence>
<dbReference type="EMBL" id="JBHFEH010000020">
    <property type="protein sequence ID" value="KAL2053553.1"/>
    <property type="molecule type" value="Genomic_DNA"/>
</dbReference>
<dbReference type="InterPro" id="IPR049326">
    <property type="entry name" value="Rhodopsin_dom_fungi"/>
</dbReference>
<reference evidence="9 10" key="1">
    <citation type="submission" date="2024-09" db="EMBL/GenBank/DDBJ databases">
        <title>Rethinking Asexuality: The Enigmatic Case of Functional Sexual Genes in Lepraria (Stereocaulaceae).</title>
        <authorList>
            <person name="Doellman M."/>
            <person name="Sun Y."/>
            <person name="Barcenas-Pena A."/>
            <person name="Lumbsch H.T."/>
            <person name="Grewe F."/>
        </authorList>
    </citation>
    <scope>NUCLEOTIDE SEQUENCE [LARGE SCALE GENOMIC DNA]</scope>
    <source>
        <strain evidence="9 10">Grewe 0041</strain>
    </source>
</reference>
<evidence type="ECO:0000256" key="3">
    <source>
        <dbReference type="ARBA" id="ARBA00022989"/>
    </source>
</evidence>
<sequence>MASLPPAEIQYQLAHRNENRVADIITANTIMLVAAYIAVGLRFMSRRLMHATLDADDWMMAVGLFFTSCFVAGCYVCVSFGMGKHAILLTKPVAFAKATLTTEVLYTPASTCIKFSVLLLYRRLFPNKTLKIVSWCIVGFLVVFALAQMLSVIIQCTPVAALWDPLSHPNAVCDDYAPALVLFAAVNAATDITVLCLPLPILWHLNASETRRRQLVGIFLLGGLVCVVSLCRTGYVHQVSLTDPSWDDVNTVILSAVENCAGVVSGCLPTLLPIWQYLRHGKSLKPMQQTTNDSTSKQDTGTRLSVLKGPMWPTSRPRELEKKHDLGSFVKLHNSATEVYSGNRSYARDVVPKSILGQEPNRIKVTTNLQQSHAVAPQEGGMEETTRPEW</sequence>
<evidence type="ECO:0000256" key="7">
    <source>
        <dbReference type="SAM" id="Phobius"/>
    </source>
</evidence>
<feature type="transmembrane region" description="Helical" evidence="7">
    <location>
        <begin position="132"/>
        <end position="160"/>
    </location>
</feature>
<evidence type="ECO:0000256" key="2">
    <source>
        <dbReference type="ARBA" id="ARBA00022692"/>
    </source>
</evidence>
<keyword evidence="2 7" id="KW-0812">Transmembrane</keyword>
<evidence type="ECO:0000259" key="8">
    <source>
        <dbReference type="Pfam" id="PF20684"/>
    </source>
</evidence>
<feature type="transmembrane region" description="Helical" evidence="7">
    <location>
        <begin position="215"/>
        <end position="236"/>
    </location>
</feature>
<dbReference type="PANTHER" id="PTHR33048:SF47">
    <property type="entry name" value="INTEGRAL MEMBRANE PROTEIN-RELATED"/>
    <property type="match status" value="1"/>
</dbReference>
<feature type="region of interest" description="Disordered" evidence="6">
    <location>
        <begin position="369"/>
        <end position="390"/>
    </location>
</feature>
<comment type="subcellular location">
    <subcellularLocation>
        <location evidence="1">Membrane</location>
        <topology evidence="1">Multi-pass membrane protein</topology>
    </subcellularLocation>
</comment>
<proteinExistence type="inferred from homology"/>
<comment type="caution">
    <text evidence="9">The sequence shown here is derived from an EMBL/GenBank/DDBJ whole genome shotgun (WGS) entry which is preliminary data.</text>
</comment>
<feature type="transmembrane region" description="Helical" evidence="7">
    <location>
        <begin position="21"/>
        <end position="39"/>
    </location>
</feature>
<accession>A0ABR4B7Z8</accession>